<feature type="region of interest" description="Disordered" evidence="1">
    <location>
        <begin position="1020"/>
        <end position="1051"/>
    </location>
</feature>
<feature type="compositionally biased region" description="Polar residues" evidence="1">
    <location>
        <begin position="976"/>
        <end position="986"/>
    </location>
</feature>
<feature type="compositionally biased region" description="Low complexity" evidence="1">
    <location>
        <begin position="987"/>
        <end position="1000"/>
    </location>
</feature>
<keyword evidence="3" id="KW-0378">Hydrolase</keyword>
<dbReference type="AlphaFoldDB" id="A0A7C5UWI1"/>
<keyword evidence="2" id="KW-0812">Transmembrane</keyword>
<accession>A0A7C5UWI1</accession>
<proteinExistence type="predicted"/>
<dbReference type="EMBL" id="DRVY01000068">
    <property type="protein sequence ID" value="HHR92324.1"/>
    <property type="molecule type" value="Genomic_DNA"/>
</dbReference>
<dbReference type="PANTHER" id="PTHR43019">
    <property type="entry name" value="SERINE ENDOPROTEASE DEGS"/>
    <property type="match status" value="1"/>
</dbReference>
<feature type="region of interest" description="Disordered" evidence="1">
    <location>
        <begin position="1"/>
        <end position="28"/>
    </location>
</feature>
<keyword evidence="3" id="KW-0645">Protease</keyword>
<protein>
    <submittedName>
        <fullName evidence="3">Trypsin-like serine protease</fullName>
    </submittedName>
</protein>
<feature type="transmembrane region" description="Helical" evidence="2">
    <location>
        <begin position="62"/>
        <end position="83"/>
    </location>
</feature>
<gene>
    <name evidence="3" type="ORF">ENL96_02325</name>
</gene>
<feature type="region of interest" description="Disordered" evidence="1">
    <location>
        <begin position="976"/>
        <end position="1006"/>
    </location>
</feature>
<dbReference type="Gene3D" id="2.40.10.10">
    <property type="entry name" value="Trypsin-like serine proteases"/>
    <property type="match status" value="1"/>
</dbReference>
<dbReference type="InterPro" id="IPR009003">
    <property type="entry name" value="Peptidase_S1_PA"/>
</dbReference>
<dbReference type="GO" id="GO:0008233">
    <property type="term" value="F:peptidase activity"/>
    <property type="evidence" value="ECO:0007669"/>
    <property type="project" value="UniProtKB-KW"/>
</dbReference>
<dbReference type="GO" id="GO:0006508">
    <property type="term" value="P:proteolysis"/>
    <property type="evidence" value="ECO:0007669"/>
    <property type="project" value="UniProtKB-KW"/>
</dbReference>
<feature type="region of interest" description="Disordered" evidence="1">
    <location>
        <begin position="909"/>
        <end position="937"/>
    </location>
</feature>
<feature type="compositionally biased region" description="Low complexity" evidence="1">
    <location>
        <begin position="909"/>
        <end position="927"/>
    </location>
</feature>
<keyword evidence="2" id="KW-1133">Transmembrane helix</keyword>
<evidence type="ECO:0000256" key="1">
    <source>
        <dbReference type="SAM" id="MobiDB-lite"/>
    </source>
</evidence>
<dbReference type="InterPro" id="IPR043504">
    <property type="entry name" value="Peptidase_S1_PA_chymotrypsin"/>
</dbReference>
<evidence type="ECO:0000313" key="3">
    <source>
        <dbReference type="EMBL" id="HHR92324.1"/>
    </source>
</evidence>
<organism evidence="3">
    <name type="scientific">candidate division CPR3 bacterium</name>
    <dbReference type="NCBI Taxonomy" id="2268181"/>
    <lineage>
        <taxon>Bacteria</taxon>
        <taxon>Bacteria division CPR3</taxon>
    </lineage>
</organism>
<name>A0A7C5UWI1_UNCC3</name>
<dbReference type="Pfam" id="PF13365">
    <property type="entry name" value="Trypsin_2"/>
    <property type="match status" value="1"/>
</dbReference>
<evidence type="ECO:0000256" key="2">
    <source>
        <dbReference type="SAM" id="Phobius"/>
    </source>
</evidence>
<comment type="caution">
    <text evidence="3">The sequence shown here is derived from an EMBL/GenBank/DDBJ whole genome shotgun (WGS) entry which is preliminary data.</text>
</comment>
<sequence>MKKKDSQHKEKNFQRENKKKKRERVISVESLEKEGKGLKDAKVEGSQKSLNLLTLLKDRKKVLIMGCILALIGIATLAIGLLLNRHNLVSKNRQKDISEEIQKIVITSKSPQNEFVNFKYGFMFTYNGNHYRISQAANNFVFLESKKDVFSPRKTIEIYVEEIPKSYQNSPVKQLEDEFVQSNTSETKDGLIRKAEKIGNGNLNSIDIIKYMVTVSTKNTDLKTKSLAYLFSKENIGYKIILKPVLTEEDETILKTFMEKFSFVDTSKIEKTITYVDEDNGYSFTYDRSKWILSEPYSGWISMVSTWQLGDFFGNYCHIYFRSEDLMGTASEETRLEEFKQAELNNIKNRTEKFEVLKEEIVTVDNQKGYKLEISLKYSYSDEEEPILIYLFTHNNKSLYIDVTGHFQNLDNECVKDLENIVNTLDFAKERESTATEKQNEKVLGARSDQQAPERINLSLQQKNIALNQPAVVRVINTGMVTISTPTLPSLSYTSNKSYKFPVISTGSGFIVSNNGYIVTNGHVVEVLPYRTTMYAISAGLLDHFIKDLLADLLTMEGQPTTPSQVESLIQTNPDEVRNIALGVVIEMLDEKLINFNVDQNVYVNLGDKNVTVSIGPEGGIKVDQPEDVYKAKIVDMEYKDLDPQNRSGPLFSKDEALLKVETDKDLPIVNLGDLSDVSTGEEIFVIGYPGDIDEFLQLVGEKTNMQLKEGVQLTGVPTVTKGIVSAIRNDKNLIQIDASIAHGNSGGPGFGNEGRVIGIATYGVGSESADLNFLIDVNEVKNFLQKNNVENKGGEVARYWRDGMEALLNGNYSKAYEDLSQVKKLYPSLRELDKYLAIAEQNRSMAGSLGIVSTLFQQGWTSYAIVGGGVIFVLSVIIIVTSVIMRGIKAKKAAAVISRYAQGGYQLPPRTPYYPQRPVYPQQPAPTSGYQSMPSQGLVPEVTQQTLPQYPYKQQTQQQSQPSQVHNLFQEPTQGISSSTLYGSSTTQQHQTTQTPTQPKVGSPANKTTVIQQQNVWNPVSNQNINPTANSDLNNENLTNESGSNTQNPF</sequence>
<dbReference type="Gene3D" id="2.40.10.120">
    <property type="match status" value="1"/>
</dbReference>
<dbReference type="SUPFAM" id="SSF50494">
    <property type="entry name" value="Trypsin-like serine proteases"/>
    <property type="match status" value="1"/>
</dbReference>
<feature type="compositionally biased region" description="Basic and acidic residues" evidence="1">
    <location>
        <begin position="7"/>
        <end position="16"/>
    </location>
</feature>
<keyword evidence="2" id="KW-0472">Membrane</keyword>
<feature type="transmembrane region" description="Helical" evidence="2">
    <location>
        <begin position="861"/>
        <end position="885"/>
    </location>
</feature>
<reference evidence="3" key="1">
    <citation type="journal article" date="2020" name="mSystems">
        <title>Genome- and Community-Level Interaction Insights into Carbon Utilization and Element Cycling Functions of Hydrothermarchaeota in Hydrothermal Sediment.</title>
        <authorList>
            <person name="Zhou Z."/>
            <person name="Liu Y."/>
            <person name="Xu W."/>
            <person name="Pan J."/>
            <person name="Luo Z.H."/>
            <person name="Li M."/>
        </authorList>
    </citation>
    <scope>NUCLEOTIDE SEQUENCE [LARGE SCALE GENOMIC DNA]</scope>
    <source>
        <strain evidence="3">SpSt-1042</strain>
    </source>
</reference>
<dbReference type="PANTHER" id="PTHR43019:SF23">
    <property type="entry name" value="PROTEASE DO-LIKE 5, CHLOROPLASTIC"/>
    <property type="match status" value="1"/>
</dbReference>